<feature type="compositionally biased region" description="Polar residues" evidence="1">
    <location>
        <begin position="105"/>
        <end position="120"/>
    </location>
</feature>
<dbReference type="Gene3D" id="1.10.472.10">
    <property type="entry name" value="Cyclin-like"/>
    <property type="match status" value="1"/>
</dbReference>
<dbReference type="SUPFAM" id="SSF47954">
    <property type="entry name" value="Cyclin-like"/>
    <property type="match status" value="1"/>
</dbReference>
<feature type="compositionally biased region" description="Basic residues" evidence="1">
    <location>
        <begin position="22"/>
        <end position="39"/>
    </location>
</feature>
<feature type="region of interest" description="Disordered" evidence="1">
    <location>
        <begin position="1"/>
        <end position="191"/>
    </location>
</feature>
<proteinExistence type="predicted"/>
<evidence type="ECO:0000256" key="1">
    <source>
        <dbReference type="SAM" id="MobiDB-lite"/>
    </source>
</evidence>
<evidence type="ECO:0008006" key="4">
    <source>
        <dbReference type="Google" id="ProtNLM"/>
    </source>
</evidence>
<dbReference type="Proteomes" id="UP001152607">
    <property type="component" value="Unassembled WGS sequence"/>
</dbReference>
<dbReference type="PANTHER" id="PTHR15615">
    <property type="match status" value="1"/>
</dbReference>
<evidence type="ECO:0000313" key="2">
    <source>
        <dbReference type="EMBL" id="CAI6329885.1"/>
    </source>
</evidence>
<dbReference type="PANTHER" id="PTHR15615:SF117">
    <property type="entry name" value="PHO85 CYCLIN PHO80"/>
    <property type="match status" value="1"/>
</dbReference>
<evidence type="ECO:0000313" key="3">
    <source>
        <dbReference type="Proteomes" id="UP001152607"/>
    </source>
</evidence>
<reference evidence="2" key="1">
    <citation type="submission" date="2023-01" db="EMBL/GenBank/DDBJ databases">
        <authorList>
            <person name="Van Ghelder C."/>
            <person name="Rancurel C."/>
        </authorList>
    </citation>
    <scope>NUCLEOTIDE SEQUENCE</scope>
    <source>
        <strain evidence="2">CNCM I-4278</strain>
    </source>
</reference>
<keyword evidence="3" id="KW-1185">Reference proteome</keyword>
<comment type="caution">
    <text evidence="2">The sequence shown here is derived from an EMBL/GenBank/DDBJ whole genome shotgun (WGS) entry which is preliminary data.</text>
</comment>
<organism evidence="2 3">
    <name type="scientific">Periconia digitata</name>
    <dbReference type="NCBI Taxonomy" id="1303443"/>
    <lineage>
        <taxon>Eukaryota</taxon>
        <taxon>Fungi</taxon>
        <taxon>Dikarya</taxon>
        <taxon>Ascomycota</taxon>
        <taxon>Pezizomycotina</taxon>
        <taxon>Dothideomycetes</taxon>
        <taxon>Pleosporomycetidae</taxon>
        <taxon>Pleosporales</taxon>
        <taxon>Massarineae</taxon>
        <taxon>Periconiaceae</taxon>
        <taxon>Periconia</taxon>
    </lineage>
</organism>
<dbReference type="OrthoDB" id="337735at2759"/>
<dbReference type="InterPro" id="IPR036915">
    <property type="entry name" value="Cyclin-like_sf"/>
</dbReference>
<feature type="compositionally biased region" description="Pro residues" evidence="1">
    <location>
        <begin position="88"/>
        <end position="99"/>
    </location>
</feature>
<feature type="compositionally biased region" description="Basic and acidic residues" evidence="1">
    <location>
        <begin position="154"/>
        <end position="171"/>
    </location>
</feature>
<dbReference type="GO" id="GO:0000307">
    <property type="term" value="C:cyclin-dependent protein kinase holoenzyme complex"/>
    <property type="evidence" value="ECO:0007669"/>
    <property type="project" value="TreeGrafter"/>
</dbReference>
<dbReference type="CDD" id="cd20558">
    <property type="entry name" value="CYCLIN_ScPCL7-like"/>
    <property type="match status" value="1"/>
</dbReference>
<dbReference type="EMBL" id="CAOQHR010000002">
    <property type="protein sequence ID" value="CAI6329885.1"/>
    <property type="molecule type" value="Genomic_DNA"/>
</dbReference>
<dbReference type="InterPro" id="IPR013922">
    <property type="entry name" value="Cyclin_PHO80-like"/>
</dbReference>
<name>A0A9W4U8T2_9PLEO</name>
<dbReference type="GO" id="GO:0016538">
    <property type="term" value="F:cyclin-dependent protein serine/threonine kinase regulator activity"/>
    <property type="evidence" value="ECO:0007669"/>
    <property type="project" value="TreeGrafter"/>
</dbReference>
<dbReference type="GO" id="GO:0019901">
    <property type="term" value="F:protein kinase binding"/>
    <property type="evidence" value="ECO:0007669"/>
    <property type="project" value="InterPro"/>
</dbReference>
<gene>
    <name evidence="2" type="ORF">PDIGIT_LOCUS4171</name>
</gene>
<accession>A0A9W4U8T2</accession>
<dbReference type="GO" id="GO:0005634">
    <property type="term" value="C:nucleus"/>
    <property type="evidence" value="ECO:0007669"/>
    <property type="project" value="TreeGrafter"/>
</dbReference>
<feature type="compositionally biased region" description="Pro residues" evidence="1">
    <location>
        <begin position="58"/>
        <end position="69"/>
    </location>
</feature>
<dbReference type="AlphaFoldDB" id="A0A9W4U8T2"/>
<protein>
    <recommendedName>
        <fullName evidence="4">Cyclin-domain-containing protein</fullName>
    </recommendedName>
</protein>
<dbReference type="Pfam" id="PF08613">
    <property type="entry name" value="Cyclin"/>
    <property type="match status" value="1"/>
</dbReference>
<sequence length="418" mass="45734">MLTSSSPTVSAPPSPSAAFHQNHPHSRSSYHAASRRTRSPRFPVASTTATRRDIPTSPLAPSPVPPYPQSPSHKRKGYQDSGTQYTPPGYPPTYRPAPQPDDRSTTLVSLPAPSTSTSQVERGDPSAEVVATEPPEPLLRIDPQPAVSAQHDPSGARELKESGESKQPRDEDAGDDVVSEATGREQSSLQNLRQSVASTLMPQSSPAKRARPLSQSVKVMPLQYETCDVKDLGVLISDMLMELVRLNDDFPLRDGHLTRFHSRAPPAISVRDYLVRLIVHATLSPPILLSMVFYVDKLCTMYPAFTISSLTVHRFLITAATVAAKGLSDSFWTNSLYAKVGGVSLRELALLEVEFLKRLEWRIVPKPETLVDYYKGLVERGQGYVLEKEPDTTPVMADSTTVTVDPELSASKAETCEP</sequence>